<dbReference type="Gene3D" id="3.40.30.10">
    <property type="entry name" value="Glutaredoxin"/>
    <property type="match status" value="1"/>
</dbReference>
<dbReference type="OrthoDB" id="8560253at2"/>
<accession>A0A5C5X4U6</accession>
<gene>
    <name evidence="4" type="primary">trxA_1</name>
    <name evidence="4" type="ORF">KOR42_07010</name>
</gene>
<evidence type="ECO:0000259" key="3">
    <source>
        <dbReference type="PROSITE" id="PS51352"/>
    </source>
</evidence>
<dbReference type="RefSeq" id="WP_146507183.1">
    <property type="nucleotide sequence ID" value="NZ_SIHI01000001.1"/>
</dbReference>
<organism evidence="4 5">
    <name type="scientific">Thalassoglobus neptunius</name>
    <dbReference type="NCBI Taxonomy" id="1938619"/>
    <lineage>
        <taxon>Bacteria</taxon>
        <taxon>Pseudomonadati</taxon>
        <taxon>Planctomycetota</taxon>
        <taxon>Planctomycetia</taxon>
        <taxon>Planctomycetales</taxon>
        <taxon>Planctomycetaceae</taxon>
        <taxon>Thalassoglobus</taxon>
    </lineage>
</organism>
<dbReference type="GO" id="GO:0045454">
    <property type="term" value="P:cell redox homeostasis"/>
    <property type="evidence" value="ECO:0007669"/>
    <property type="project" value="TreeGrafter"/>
</dbReference>
<reference evidence="4 5" key="1">
    <citation type="submission" date="2019-02" db="EMBL/GenBank/DDBJ databases">
        <title>Deep-cultivation of Planctomycetes and their phenomic and genomic characterization uncovers novel biology.</title>
        <authorList>
            <person name="Wiegand S."/>
            <person name="Jogler M."/>
            <person name="Boedeker C."/>
            <person name="Pinto D."/>
            <person name="Vollmers J."/>
            <person name="Rivas-Marin E."/>
            <person name="Kohn T."/>
            <person name="Peeters S.H."/>
            <person name="Heuer A."/>
            <person name="Rast P."/>
            <person name="Oberbeckmann S."/>
            <person name="Bunk B."/>
            <person name="Jeske O."/>
            <person name="Meyerdierks A."/>
            <person name="Storesund J.E."/>
            <person name="Kallscheuer N."/>
            <person name="Luecker S."/>
            <person name="Lage O.M."/>
            <person name="Pohl T."/>
            <person name="Merkel B.J."/>
            <person name="Hornburger P."/>
            <person name="Mueller R.-W."/>
            <person name="Bruemmer F."/>
            <person name="Labrenz M."/>
            <person name="Spormann A.M."/>
            <person name="Op Den Camp H."/>
            <person name="Overmann J."/>
            <person name="Amann R."/>
            <person name="Jetten M.S.M."/>
            <person name="Mascher T."/>
            <person name="Medema M.H."/>
            <person name="Devos D.P."/>
            <person name="Kaster A.-K."/>
            <person name="Ovreas L."/>
            <person name="Rohde M."/>
            <person name="Galperin M.Y."/>
            <person name="Jogler C."/>
        </authorList>
    </citation>
    <scope>NUCLEOTIDE SEQUENCE [LARGE SCALE GENOMIC DNA]</scope>
    <source>
        <strain evidence="4 5">KOR42</strain>
    </source>
</reference>
<feature type="region of interest" description="Disordered" evidence="1">
    <location>
        <begin position="98"/>
        <end position="200"/>
    </location>
</feature>
<dbReference type="PROSITE" id="PS51352">
    <property type="entry name" value="THIOREDOXIN_2"/>
    <property type="match status" value="1"/>
</dbReference>
<feature type="compositionally biased region" description="Polar residues" evidence="1">
    <location>
        <begin position="184"/>
        <end position="196"/>
    </location>
</feature>
<dbReference type="InterPro" id="IPR036249">
    <property type="entry name" value="Thioredoxin-like_sf"/>
</dbReference>
<dbReference type="Pfam" id="PF00085">
    <property type="entry name" value="Thioredoxin"/>
    <property type="match status" value="1"/>
</dbReference>
<dbReference type="AlphaFoldDB" id="A0A5C5X4U6"/>
<feature type="domain" description="Thioredoxin" evidence="3">
    <location>
        <begin position="1"/>
        <end position="107"/>
    </location>
</feature>
<dbReference type="EMBL" id="SIHI01000001">
    <property type="protein sequence ID" value="TWT57341.1"/>
    <property type="molecule type" value="Genomic_DNA"/>
</dbReference>
<feature type="compositionally biased region" description="Low complexity" evidence="1">
    <location>
        <begin position="148"/>
        <end position="163"/>
    </location>
</feature>
<evidence type="ECO:0000256" key="1">
    <source>
        <dbReference type="SAM" id="MobiDB-lite"/>
    </source>
</evidence>
<dbReference type="Proteomes" id="UP000317243">
    <property type="component" value="Unassembled WGS sequence"/>
</dbReference>
<dbReference type="GO" id="GO:0015035">
    <property type="term" value="F:protein-disulfide reductase activity"/>
    <property type="evidence" value="ECO:0007669"/>
    <property type="project" value="TreeGrafter"/>
</dbReference>
<evidence type="ECO:0000313" key="5">
    <source>
        <dbReference type="Proteomes" id="UP000317243"/>
    </source>
</evidence>
<protein>
    <submittedName>
        <fullName evidence="4">Thioredoxin</fullName>
    </submittedName>
</protein>
<evidence type="ECO:0000256" key="2">
    <source>
        <dbReference type="SAM" id="SignalP"/>
    </source>
</evidence>
<evidence type="ECO:0000313" key="4">
    <source>
        <dbReference type="EMBL" id="TWT57341.1"/>
    </source>
</evidence>
<comment type="caution">
    <text evidence="4">The sequence shown here is derived from an EMBL/GenBank/DDBJ whole genome shotgun (WGS) entry which is preliminary data.</text>
</comment>
<dbReference type="Gene3D" id="2.40.10.120">
    <property type="match status" value="1"/>
</dbReference>
<name>A0A5C5X4U6_9PLAN</name>
<feature type="region of interest" description="Disordered" evidence="1">
    <location>
        <begin position="550"/>
        <end position="575"/>
    </location>
</feature>
<dbReference type="GO" id="GO:0005829">
    <property type="term" value="C:cytosol"/>
    <property type="evidence" value="ECO:0007669"/>
    <property type="project" value="TreeGrafter"/>
</dbReference>
<dbReference type="SUPFAM" id="SSF52833">
    <property type="entry name" value="Thioredoxin-like"/>
    <property type="match status" value="1"/>
</dbReference>
<dbReference type="InterPro" id="IPR009003">
    <property type="entry name" value="Peptidase_S1_PA"/>
</dbReference>
<dbReference type="Pfam" id="PF13365">
    <property type="entry name" value="Trypsin_2"/>
    <property type="match status" value="1"/>
</dbReference>
<dbReference type="InterPro" id="IPR013766">
    <property type="entry name" value="Thioredoxin_domain"/>
</dbReference>
<dbReference type="PANTHER" id="PTHR45663:SF11">
    <property type="entry name" value="GEO12009P1"/>
    <property type="match status" value="1"/>
</dbReference>
<feature type="compositionally biased region" description="Low complexity" evidence="1">
    <location>
        <begin position="551"/>
        <end position="561"/>
    </location>
</feature>
<keyword evidence="2" id="KW-0732">Signal</keyword>
<proteinExistence type="predicted"/>
<keyword evidence="5" id="KW-1185">Reference proteome</keyword>
<sequence precursor="true">MLRTATACILSLMCSTALCLDDQNVLYDFSATWCGPCQKVAPVVDRLHREGLPVRKVDIDQERDLAARYGIKAVPTFVLVIDGKEVERRSGYMSETDLRRLAGKIPQSSAAQPKGSMLAENQSNGPSGIDLGTPGAIQTPAGSSSETSQPAAQQDDAPSALASLNPFRKKDGTTEALVRGNDSPAGTSADGTSQKANDPMQASVRIRVFIDGKINLGSGTVIASKPGHTVILTCGHIFRNFQQDSKIEVDFIRDGKSIEHVATVEKFDTESDLGIIVVNTDQAMPVAPIAMLPHTPDVGDSVAGIGCSAGDLPTRNDIQITAIDRYEGPNNIECTGLPVQGRSGGGLFNHNAEIVGVCIAADRDRERGLYSGLHAIHQILDECHLSHLYQPATQNAPEIQFADATRPSNGLNQAQPMPSDFAATDTQPVTEIATNAPSAPVAAVQTTPAHAATPSSIPSQPVDLQAGRQEVVVIIRDPSNPEGANRVVIIHDASEKFLSYLNGELDPQSSQPQRMMSSAIQVPEVSRQLRSASDASSVVAKGLRYSGRTASLQQTSLSQSSGPQRFVRNQPRVAR</sequence>
<dbReference type="SUPFAM" id="SSF50494">
    <property type="entry name" value="Trypsin-like serine proteases"/>
    <property type="match status" value="1"/>
</dbReference>
<dbReference type="CDD" id="cd02947">
    <property type="entry name" value="TRX_family"/>
    <property type="match status" value="1"/>
</dbReference>
<feature type="chain" id="PRO_5022872332" evidence="2">
    <location>
        <begin position="20"/>
        <end position="575"/>
    </location>
</feature>
<feature type="signal peptide" evidence="2">
    <location>
        <begin position="1"/>
        <end position="19"/>
    </location>
</feature>
<dbReference type="PANTHER" id="PTHR45663">
    <property type="entry name" value="GEO12009P1"/>
    <property type="match status" value="1"/>
</dbReference>